<evidence type="ECO:0000313" key="3">
    <source>
        <dbReference type="EMBL" id="RKQ71739.1"/>
    </source>
</evidence>
<dbReference type="GO" id="GO:0016747">
    <property type="term" value="F:acyltransferase activity, transferring groups other than amino-acyl groups"/>
    <property type="evidence" value="ECO:0007669"/>
    <property type="project" value="InterPro"/>
</dbReference>
<evidence type="ECO:0000259" key="2">
    <source>
        <dbReference type="Pfam" id="PF01757"/>
    </source>
</evidence>
<keyword evidence="1" id="KW-0812">Transmembrane</keyword>
<dbReference type="Proteomes" id="UP000282211">
    <property type="component" value="Unassembled WGS sequence"/>
</dbReference>
<dbReference type="InterPro" id="IPR002656">
    <property type="entry name" value="Acyl_transf_3_dom"/>
</dbReference>
<feature type="domain" description="Acyltransferase 3" evidence="2">
    <location>
        <begin position="18"/>
        <end position="345"/>
    </location>
</feature>
<sequence length="364" mass="40612">MQSDIKSDKSALNLLSRLNAVRLFVVLLITVGYASTMPQGPSYAEIFNVFGYDPSWFGIQLLFFISGLLAMRSVENGRTGLAYLSSRFWRNIPLLAVITILTLVILIPLFGTFDGSATQVMSALAKYLALTVSCVDPGVPLEGLFDDARYMCLVQGGLWTLRYGVILHIGVSLAGRFEIMRRKKFVLIITIMAVLAYLMASYVISVKSLNALATPLTGLRLCYAFLIGMSAWLYRTELSSFGAKLWILPPLFVGIAAVNYLLPWTSIIEVSLTMAWISLCFIALFLKIKTSPFLQMVEKCPDLTLIILLVNWPICQVILQFRDEWSILPFIGYSTALTLTISFVIHSIRARLKNYSGMHQLKTA</sequence>
<dbReference type="Pfam" id="PF01757">
    <property type="entry name" value="Acyl_transf_3"/>
    <property type="match status" value="1"/>
</dbReference>
<keyword evidence="4" id="KW-1185">Reference proteome</keyword>
<feature type="transmembrane region" description="Helical" evidence="1">
    <location>
        <begin position="300"/>
        <end position="321"/>
    </location>
</feature>
<evidence type="ECO:0000256" key="1">
    <source>
        <dbReference type="SAM" id="Phobius"/>
    </source>
</evidence>
<feature type="transmembrane region" description="Helical" evidence="1">
    <location>
        <begin position="185"/>
        <end position="205"/>
    </location>
</feature>
<feature type="transmembrane region" description="Helical" evidence="1">
    <location>
        <begin position="268"/>
        <end position="288"/>
    </location>
</feature>
<name>A0A420WL86_9PROT</name>
<proteinExistence type="predicted"/>
<feature type="transmembrane region" description="Helical" evidence="1">
    <location>
        <begin position="148"/>
        <end position="173"/>
    </location>
</feature>
<feature type="transmembrane region" description="Helical" evidence="1">
    <location>
        <begin position="327"/>
        <end position="348"/>
    </location>
</feature>
<keyword evidence="1" id="KW-1133">Transmembrane helix</keyword>
<feature type="transmembrane region" description="Helical" evidence="1">
    <location>
        <begin position="92"/>
        <end position="111"/>
    </location>
</feature>
<reference evidence="3 4" key="1">
    <citation type="submission" date="2018-10" db="EMBL/GenBank/DDBJ databases">
        <title>Genomic Encyclopedia of Type Strains, Phase IV (KMG-IV): sequencing the most valuable type-strain genomes for metagenomic binning, comparative biology and taxonomic classification.</title>
        <authorList>
            <person name="Goeker M."/>
        </authorList>
    </citation>
    <scope>NUCLEOTIDE SEQUENCE [LARGE SCALE GENOMIC DNA]</scope>
    <source>
        <strain evidence="3 4">DSM 22008</strain>
    </source>
</reference>
<feature type="transmembrane region" description="Helical" evidence="1">
    <location>
        <begin position="54"/>
        <end position="71"/>
    </location>
</feature>
<gene>
    <name evidence="3" type="ORF">DES40_1068</name>
</gene>
<feature type="transmembrane region" description="Helical" evidence="1">
    <location>
        <begin position="12"/>
        <end position="34"/>
    </location>
</feature>
<dbReference type="AlphaFoldDB" id="A0A420WL86"/>
<evidence type="ECO:0000313" key="4">
    <source>
        <dbReference type="Proteomes" id="UP000282211"/>
    </source>
</evidence>
<dbReference type="InParanoid" id="A0A420WL86"/>
<protein>
    <submittedName>
        <fullName evidence="3">Peptidoglycan/LPS O-acetylase OafA/YrhL</fullName>
    </submittedName>
</protein>
<dbReference type="RefSeq" id="WP_170144893.1">
    <property type="nucleotide sequence ID" value="NZ_RBII01000001.1"/>
</dbReference>
<dbReference type="EMBL" id="RBII01000001">
    <property type="protein sequence ID" value="RKQ71739.1"/>
    <property type="molecule type" value="Genomic_DNA"/>
</dbReference>
<feature type="transmembrane region" description="Helical" evidence="1">
    <location>
        <begin position="211"/>
        <end position="233"/>
    </location>
</feature>
<comment type="caution">
    <text evidence="3">The sequence shown here is derived from an EMBL/GenBank/DDBJ whole genome shotgun (WGS) entry which is preliminary data.</text>
</comment>
<feature type="transmembrane region" description="Helical" evidence="1">
    <location>
        <begin position="245"/>
        <end position="262"/>
    </location>
</feature>
<organism evidence="3 4">
    <name type="scientific">Litorimonas taeanensis</name>
    <dbReference type="NCBI Taxonomy" id="568099"/>
    <lineage>
        <taxon>Bacteria</taxon>
        <taxon>Pseudomonadati</taxon>
        <taxon>Pseudomonadota</taxon>
        <taxon>Alphaproteobacteria</taxon>
        <taxon>Maricaulales</taxon>
        <taxon>Robiginitomaculaceae</taxon>
    </lineage>
</organism>
<keyword evidence="1" id="KW-0472">Membrane</keyword>
<accession>A0A420WL86</accession>